<name>A0A937KBH7_9BACT</name>
<reference evidence="1" key="1">
    <citation type="submission" date="2021-01" db="EMBL/GenBank/DDBJ databases">
        <title>Fulvivirga kasyanovii gen. nov., sp nov., a novel member of the phylum Bacteroidetes isolated from seawater in a mussel farm.</title>
        <authorList>
            <person name="Zhao L.-H."/>
            <person name="Wang Z.-J."/>
        </authorList>
    </citation>
    <scope>NUCLEOTIDE SEQUENCE</scope>
    <source>
        <strain evidence="1">29W222</strain>
    </source>
</reference>
<gene>
    <name evidence="1" type="ORF">JMN32_06820</name>
</gene>
<dbReference type="EMBL" id="JAEUGD010000021">
    <property type="protein sequence ID" value="MBL6446014.1"/>
    <property type="molecule type" value="Genomic_DNA"/>
</dbReference>
<evidence type="ECO:0000313" key="1">
    <source>
        <dbReference type="EMBL" id="MBL6446014.1"/>
    </source>
</evidence>
<sequence>MTTEAIQAIINLINSNLDYVKKFKTEKFKDKWLIDVFLNSNILNIVLDDNISVNVSSQLNHHIIDFFSNERKFQSFEEFKAYFNQVVRGYSEQTDGIYVKYKGEEYLCEIEVTSVDPDRQMGPETLYELSFTNNSGEHIVAADISEYPMGAFSIYELNEDVEVDEQQVINYFMDKTME</sequence>
<dbReference type="AlphaFoldDB" id="A0A937KBH7"/>
<comment type="caution">
    <text evidence="1">The sequence shown here is derived from an EMBL/GenBank/DDBJ whole genome shotgun (WGS) entry which is preliminary data.</text>
</comment>
<keyword evidence="2" id="KW-1185">Reference proteome</keyword>
<protein>
    <submittedName>
        <fullName evidence="1">Uncharacterized protein</fullName>
    </submittedName>
</protein>
<dbReference type="RefSeq" id="WP_202855562.1">
    <property type="nucleotide sequence ID" value="NZ_JAEUGD010000021.1"/>
</dbReference>
<accession>A0A937KBH7</accession>
<proteinExistence type="predicted"/>
<evidence type="ECO:0000313" key="2">
    <source>
        <dbReference type="Proteomes" id="UP000614216"/>
    </source>
</evidence>
<organism evidence="1 2">
    <name type="scientific">Fulvivirga marina</name>
    <dbReference type="NCBI Taxonomy" id="2494733"/>
    <lineage>
        <taxon>Bacteria</taxon>
        <taxon>Pseudomonadati</taxon>
        <taxon>Bacteroidota</taxon>
        <taxon>Cytophagia</taxon>
        <taxon>Cytophagales</taxon>
        <taxon>Fulvivirgaceae</taxon>
        <taxon>Fulvivirga</taxon>
    </lineage>
</organism>
<dbReference type="Proteomes" id="UP000614216">
    <property type="component" value="Unassembled WGS sequence"/>
</dbReference>